<protein>
    <submittedName>
        <fullName evidence="1">Uncharacterized protein</fullName>
    </submittedName>
</protein>
<organism evidence="1 2">
    <name type="scientific">Tritrichomonas musculus</name>
    <dbReference type="NCBI Taxonomy" id="1915356"/>
    <lineage>
        <taxon>Eukaryota</taxon>
        <taxon>Metamonada</taxon>
        <taxon>Parabasalia</taxon>
        <taxon>Tritrichomonadida</taxon>
        <taxon>Tritrichomonadidae</taxon>
        <taxon>Tritrichomonas</taxon>
    </lineage>
</organism>
<dbReference type="Gene3D" id="3.80.10.10">
    <property type="entry name" value="Ribonuclease Inhibitor"/>
    <property type="match status" value="2"/>
</dbReference>
<proteinExistence type="predicted"/>
<dbReference type="Gene3D" id="1.25.40.20">
    <property type="entry name" value="Ankyrin repeat-containing domain"/>
    <property type="match status" value="1"/>
</dbReference>
<dbReference type="Pfam" id="PF13306">
    <property type="entry name" value="LRR_5"/>
    <property type="match status" value="1"/>
</dbReference>
<dbReference type="SUPFAM" id="SSF48403">
    <property type="entry name" value="Ankyrin repeat"/>
    <property type="match status" value="1"/>
</dbReference>
<dbReference type="EMBL" id="JAPFFF010000009">
    <property type="protein sequence ID" value="KAK8883090.1"/>
    <property type="molecule type" value="Genomic_DNA"/>
</dbReference>
<keyword evidence="2" id="KW-1185">Reference proteome</keyword>
<dbReference type="InterPro" id="IPR036770">
    <property type="entry name" value="Ankyrin_rpt-contain_sf"/>
</dbReference>
<gene>
    <name evidence="1" type="ORF">M9Y10_045738</name>
</gene>
<comment type="caution">
    <text evidence="1">The sequence shown here is derived from an EMBL/GenBank/DDBJ whole genome shotgun (WGS) entry which is preliminary data.</text>
</comment>
<dbReference type="Proteomes" id="UP001470230">
    <property type="component" value="Unassembled WGS sequence"/>
</dbReference>
<dbReference type="InterPro" id="IPR032675">
    <property type="entry name" value="LRR_dom_sf"/>
</dbReference>
<dbReference type="PANTHER" id="PTHR45661:SF3">
    <property type="entry name" value="IG-LIKE DOMAIN-CONTAINING PROTEIN"/>
    <property type="match status" value="1"/>
</dbReference>
<name>A0ABR2JW81_9EUKA</name>
<dbReference type="Gene3D" id="3.40.50.12480">
    <property type="match status" value="2"/>
</dbReference>
<evidence type="ECO:0000313" key="1">
    <source>
        <dbReference type="EMBL" id="KAK8883090.1"/>
    </source>
</evidence>
<dbReference type="InterPro" id="IPR026906">
    <property type="entry name" value="LRR_5"/>
</dbReference>
<reference evidence="1 2" key="1">
    <citation type="submission" date="2024-04" db="EMBL/GenBank/DDBJ databases">
        <title>Tritrichomonas musculus Genome.</title>
        <authorList>
            <person name="Alves-Ferreira E."/>
            <person name="Grigg M."/>
            <person name="Lorenzi H."/>
            <person name="Galac M."/>
        </authorList>
    </citation>
    <scope>NUCLEOTIDE SEQUENCE [LARGE SCALE GENOMIC DNA]</scope>
    <source>
        <strain evidence="1 2">EAF2021</strain>
    </source>
</reference>
<dbReference type="SUPFAM" id="SSF52058">
    <property type="entry name" value="L domain-like"/>
    <property type="match status" value="2"/>
</dbReference>
<accession>A0ABR2JW81</accession>
<evidence type="ECO:0000313" key="2">
    <source>
        <dbReference type="Proteomes" id="UP001470230"/>
    </source>
</evidence>
<sequence length="732" mass="83743">MEEIQKLIDQYKELLEHLLAFIDSSDDNSAVDLQNLNQFIQKEINNSNTEILQILLRFLSNISKNHHRQSNFFPRIEQILLNFKDVIKQNMSDEEIVKYFQQDSQIFVFLIEKQFLTITKNNIPLFYKGQNANGLRNSYYIYKFIKDKIGKRKRKRVEYGIKTIYSSNMIEFEEKCSEGENDTHICRMIRNDQVEEFIKHAERTNYPLSSYIEQSLFETNRFLIENKKTTLIEYASFFGSLQIILYLKEKGVELSPMMWLYSIHSNSPEMIHFLEQNKVEPPDGSYKLCLGEAIKCYHHEIARYIQDNYIQENEGNKNENEDEITEKDYNTNICSFSFRYFNPEFLPETFLNDKFLLFYFVEYNYNNFLKLLLKTPNLNINIKKILMLKRFYRTVKISPVILAILKNNTEIANILFSQPTLKFDEDLSFYFDRIEKLPSSLTRIVDDLFINCYMLEKVIIPESVTTIGKRAFSGCSLSEINIPSSVVSIDDEAFNHCQTLTSVTLPSSLTSIGKSVFQSCSSLKQVTIPPSITLINDNLFFFCRRLTTIIIPSSVTSIGKCAFNSCYKLAEIKIPSSVTSIGDYAFANDYSLKRIVIPSSVVSIGSYAFNSCGVTALIIPRSVSTIGDHAFGYCGKLKNVTFKPGALTSIGNEVFSGCQSLIKIVIPSSVTSIGTQAFFGCSSLNQILIPPSVQSIGHKAFEKCESLFHVEVPSSTNVELDSFSSTTGIITV</sequence>
<dbReference type="PANTHER" id="PTHR45661">
    <property type="entry name" value="SURFACE ANTIGEN"/>
    <property type="match status" value="1"/>
</dbReference>
<dbReference type="InterPro" id="IPR053139">
    <property type="entry name" value="Surface_bspA-like"/>
</dbReference>